<evidence type="ECO:0000313" key="3">
    <source>
        <dbReference type="Proteomes" id="UP001168972"/>
    </source>
</evidence>
<keyword evidence="3" id="KW-1185">Reference proteome</keyword>
<sequence length="107" mass="12662">MLQIVLLGCGAGREDSKNYFDFYQRRLLQLRMNRGEQETLFRQSRQLTRIVPSREDLVLSVLKAPINQQQQQQQQQPFRHSNYPLSPQQEHHVNCQTHQVHKGCTHP</sequence>
<accession>A0AA39C3D4</accession>
<name>A0AA39C3D4_MICHY</name>
<gene>
    <name evidence="2" type="ORF">PV327_011379</name>
</gene>
<dbReference type="AlphaFoldDB" id="A0AA39C3D4"/>
<feature type="region of interest" description="Disordered" evidence="1">
    <location>
        <begin position="68"/>
        <end position="107"/>
    </location>
</feature>
<reference evidence="2" key="2">
    <citation type="submission" date="2023-03" db="EMBL/GenBank/DDBJ databases">
        <authorList>
            <person name="Inwood S.N."/>
            <person name="Skelly J.G."/>
            <person name="Guhlin J."/>
            <person name="Harrop T.W.R."/>
            <person name="Goldson S.G."/>
            <person name="Dearden P.K."/>
        </authorList>
    </citation>
    <scope>NUCLEOTIDE SEQUENCE</scope>
    <source>
        <strain evidence="2">Lincoln</strain>
        <tissue evidence="2">Whole body</tissue>
    </source>
</reference>
<organism evidence="2 3">
    <name type="scientific">Microctonus hyperodae</name>
    <name type="common">Parasitoid wasp</name>
    <dbReference type="NCBI Taxonomy" id="165561"/>
    <lineage>
        <taxon>Eukaryota</taxon>
        <taxon>Metazoa</taxon>
        <taxon>Ecdysozoa</taxon>
        <taxon>Arthropoda</taxon>
        <taxon>Hexapoda</taxon>
        <taxon>Insecta</taxon>
        <taxon>Pterygota</taxon>
        <taxon>Neoptera</taxon>
        <taxon>Endopterygota</taxon>
        <taxon>Hymenoptera</taxon>
        <taxon>Apocrita</taxon>
        <taxon>Ichneumonoidea</taxon>
        <taxon>Braconidae</taxon>
        <taxon>Euphorinae</taxon>
        <taxon>Microctonus</taxon>
    </lineage>
</organism>
<evidence type="ECO:0000256" key="1">
    <source>
        <dbReference type="SAM" id="MobiDB-lite"/>
    </source>
</evidence>
<feature type="non-terminal residue" evidence="2">
    <location>
        <position position="107"/>
    </location>
</feature>
<reference evidence="2" key="1">
    <citation type="journal article" date="2023" name="bioRxiv">
        <title>Scaffold-level genome assemblies of two parasitoid biocontrol wasps reveal the parthenogenesis mechanism and an associated novel virus.</title>
        <authorList>
            <person name="Inwood S."/>
            <person name="Skelly J."/>
            <person name="Guhlin J."/>
            <person name="Harrop T."/>
            <person name="Goldson S."/>
            <person name="Dearden P."/>
        </authorList>
    </citation>
    <scope>NUCLEOTIDE SEQUENCE</scope>
    <source>
        <strain evidence="2">Lincoln</strain>
        <tissue evidence="2">Whole body</tissue>
    </source>
</reference>
<comment type="caution">
    <text evidence="2">The sequence shown here is derived from an EMBL/GenBank/DDBJ whole genome shotgun (WGS) entry which is preliminary data.</text>
</comment>
<dbReference type="EMBL" id="JAQQBR010002307">
    <property type="protein sequence ID" value="KAK0157122.1"/>
    <property type="molecule type" value="Genomic_DNA"/>
</dbReference>
<proteinExistence type="predicted"/>
<protein>
    <submittedName>
        <fullName evidence="2">Uncharacterized protein</fullName>
    </submittedName>
</protein>
<evidence type="ECO:0000313" key="2">
    <source>
        <dbReference type="EMBL" id="KAK0157122.1"/>
    </source>
</evidence>
<feature type="compositionally biased region" description="Polar residues" evidence="1">
    <location>
        <begin position="77"/>
        <end position="98"/>
    </location>
</feature>
<dbReference type="Proteomes" id="UP001168972">
    <property type="component" value="Unassembled WGS sequence"/>
</dbReference>